<protein>
    <submittedName>
        <fullName evidence="1">AAA family ATPase</fullName>
    </submittedName>
</protein>
<dbReference type="EMBL" id="JBAFVH010000002">
    <property type="protein sequence ID" value="MFG1371465.1"/>
    <property type="molecule type" value="Genomic_DNA"/>
</dbReference>
<accession>A0ABW6ZTS9</accession>
<dbReference type="RefSeq" id="WP_393991445.1">
    <property type="nucleotide sequence ID" value="NZ_JBAFVH010000002.1"/>
</dbReference>
<dbReference type="SUPFAM" id="SSF52540">
    <property type="entry name" value="P-loop containing nucleoside triphosphate hydrolases"/>
    <property type="match status" value="1"/>
</dbReference>
<proteinExistence type="predicted"/>
<organism evidence="1 2">
    <name type="scientific">Xanthobacter oligotrophicus</name>
    <dbReference type="NCBI Taxonomy" id="2607286"/>
    <lineage>
        <taxon>Bacteria</taxon>
        <taxon>Pseudomonadati</taxon>
        <taxon>Pseudomonadota</taxon>
        <taxon>Alphaproteobacteria</taxon>
        <taxon>Hyphomicrobiales</taxon>
        <taxon>Xanthobacteraceae</taxon>
        <taxon>Xanthobacter</taxon>
    </lineage>
</organism>
<keyword evidence="2" id="KW-1185">Reference proteome</keyword>
<sequence>MDSQNLFFVTGISGVGKTYTIQHARQLQPDLGYVRASTLLQEVGRPIRNLSSEQMRENQIVLRDELVRHHLDHLGRLIFDGHATIETIDGPLAAWRELGSELPVTGILMIAASLSDLVLRRKEKGKNDTIEDVAALQDFEEAESRAWAKATHARFAIIESGNVRSLLGIMDEFSGATRSGAR</sequence>
<name>A0ABW6ZTS9_9HYPH</name>
<reference evidence="1 2" key="1">
    <citation type="submission" date="2024-02" db="EMBL/GenBank/DDBJ databases">
        <title>Expansion and revision of Xanthobacter and proposal of Roseixanthobacter gen. nov.</title>
        <authorList>
            <person name="Soltysiak M.P.M."/>
            <person name="Jalihal A."/>
            <person name="Ory A."/>
            <person name="Chrisophersen C."/>
            <person name="Lee A.D."/>
            <person name="Boulton J."/>
            <person name="Springer M."/>
        </authorList>
    </citation>
    <scope>NUCLEOTIDE SEQUENCE [LARGE SCALE GENOMIC DNA]</scope>
    <source>
        <strain evidence="1 2">23A</strain>
    </source>
</reference>
<gene>
    <name evidence="1" type="ORF">V5F32_04740</name>
</gene>
<dbReference type="Pfam" id="PF13207">
    <property type="entry name" value="AAA_17"/>
    <property type="match status" value="1"/>
</dbReference>
<evidence type="ECO:0000313" key="1">
    <source>
        <dbReference type="EMBL" id="MFG1371465.1"/>
    </source>
</evidence>
<evidence type="ECO:0000313" key="2">
    <source>
        <dbReference type="Proteomes" id="UP001604002"/>
    </source>
</evidence>
<comment type="caution">
    <text evidence="1">The sequence shown here is derived from an EMBL/GenBank/DDBJ whole genome shotgun (WGS) entry which is preliminary data.</text>
</comment>
<dbReference type="Gene3D" id="3.40.50.300">
    <property type="entry name" value="P-loop containing nucleotide triphosphate hydrolases"/>
    <property type="match status" value="1"/>
</dbReference>
<dbReference type="Proteomes" id="UP001604002">
    <property type="component" value="Unassembled WGS sequence"/>
</dbReference>
<dbReference type="InterPro" id="IPR027417">
    <property type="entry name" value="P-loop_NTPase"/>
</dbReference>